<proteinExistence type="predicted"/>
<dbReference type="Proteomes" id="UP001221413">
    <property type="component" value="Unassembled WGS sequence"/>
</dbReference>
<protein>
    <recommendedName>
        <fullName evidence="2">Methyltransferase type 11 domain-containing protein</fullName>
    </recommendedName>
</protein>
<dbReference type="CDD" id="cd02440">
    <property type="entry name" value="AdoMet_MTases"/>
    <property type="match status" value="1"/>
</dbReference>
<dbReference type="InterPro" id="IPR013216">
    <property type="entry name" value="Methyltransf_11"/>
</dbReference>
<comment type="caution">
    <text evidence="3">The sequence shown here is derived from an EMBL/GenBank/DDBJ whole genome shotgun (WGS) entry which is preliminary data.</text>
</comment>
<dbReference type="PANTHER" id="PTHR43861">
    <property type="entry name" value="TRANS-ACONITATE 2-METHYLTRANSFERASE-RELATED"/>
    <property type="match status" value="1"/>
</dbReference>
<evidence type="ECO:0000259" key="2">
    <source>
        <dbReference type="Pfam" id="PF08241"/>
    </source>
</evidence>
<dbReference type="AlphaFoldDB" id="A0AAD6J065"/>
<dbReference type="Gene3D" id="3.40.50.150">
    <property type="entry name" value="Vaccinia Virus protein VP39"/>
    <property type="match status" value="1"/>
</dbReference>
<name>A0AAD6J065_DREDA</name>
<organism evidence="3 4">
    <name type="scientific">Drechslerella dactyloides</name>
    <name type="common">Nematode-trapping fungus</name>
    <name type="synonym">Arthrobotrys dactyloides</name>
    <dbReference type="NCBI Taxonomy" id="74499"/>
    <lineage>
        <taxon>Eukaryota</taxon>
        <taxon>Fungi</taxon>
        <taxon>Dikarya</taxon>
        <taxon>Ascomycota</taxon>
        <taxon>Pezizomycotina</taxon>
        <taxon>Orbiliomycetes</taxon>
        <taxon>Orbiliales</taxon>
        <taxon>Orbiliaceae</taxon>
        <taxon>Drechslerella</taxon>
    </lineage>
</organism>
<dbReference type="InterPro" id="IPR029063">
    <property type="entry name" value="SAM-dependent_MTases_sf"/>
</dbReference>
<keyword evidence="4" id="KW-1185">Reference proteome</keyword>
<dbReference type="SUPFAM" id="SSF53335">
    <property type="entry name" value="S-adenosyl-L-methionine-dependent methyltransferases"/>
    <property type="match status" value="1"/>
</dbReference>
<accession>A0AAD6J065</accession>
<evidence type="ECO:0000313" key="4">
    <source>
        <dbReference type="Proteomes" id="UP001221413"/>
    </source>
</evidence>
<feature type="compositionally biased region" description="Polar residues" evidence="1">
    <location>
        <begin position="1"/>
        <end position="18"/>
    </location>
</feature>
<feature type="domain" description="Methyltransferase type 11" evidence="2">
    <location>
        <begin position="64"/>
        <end position="165"/>
    </location>
</feature>
<dbReference type="EMBL" id="JAQGDS010000005">
    <property type="protein sequence ID" value="KAJ6260745.1"/>
    <property type="molecule type" value="Genomic_DNA"/>
</dbReference>
<reference evidence="3" key="1">
    <citation type="submission" date="2023-01" db="EMBL/GenBank/DDBJ databases">
        <title>The chitinases involved in constricting ring structure development in the nematode-trapping fungus Drechslerella dactyloides.</title>
        <authorList>
            <person name="Wang R."/>
            <person name="Zhang L."/>
            <person name="Tang P."/>
            <person name="Li S."/>
            <person name="Liang L."/>
        </authorList>
    </citation>
    <scope>NUCLEOTIDE SEQUENCE</scope>
    <source>
        <strain evidence="3">YMF1.00031</strain>
    </source>
</reference>
<feature type="region of interest" description="Disordered" evidence="1">
    <location>
        <begin position="1"/>
        <end position="24"/>
    </location>
</feature>
<dbReference type="PANTHER" id="PTHR43861:SF1">
    <property type="entry name" value="TRANS-ACONITATE 2-METHYLTRANSFERASE"/>
    <property type="match status" value="1"/>
</dbReference>
<evidence type="ECO:0000313" key="3">
    <source>
        <dbReference type="EMBL" id="KAJ6260745.1"/>
    </source>
</evidence>
<dbReference type="Pfam" id="PF08241">
    <property type="entry name" value="Methyltransf_11"/>
    <property type="match status" value="1"/>
</dbReference>
<dbReference type="GO" id="GO:0008757">
    <property type="term" value="F:S-adenosylmethionine-dependent methyltransferase activity"/>
    <property type="evidence" value="ECO:0007669"/>
    <property type="project" value="InterPro"/>
</dbReference>
<gene>
    <name evidence="3" type="ORF">Dda_4974</name>
</gene>
<sequence>MEAPININQTANPSSAPNPTDDANLIKATSYTHEAYASTAPFVPLLTSRLTTLLSPSPTDRIIDLGAGNLTLTSTLSRHVSHILALDASEELLSAGRIQYPLVTYPNLDTRVLDCRFLMWDGAADGTWDAVFSNAALHWILRDEGTRHSVIAGVHDCLKNGGRFVAEMGGFGNIAELHTALTASLHHHGVSLENIKKANPWWFPSEVEMRTLLESAGFDVQVIETEWRPTELPGGVGDWFSMFAVRLLELVEEGRRSSVVDMASRMVEGAARRGDGVWVAGYVRLRWVAVKR</sequence>
<evidence type="ECO:0000256" key="1">
    <source>
        <dbReference type="SAM" id="MobiDB-lite"/>
    </source>
</evidence>